<evidence type="ECO:0000256" key="1">
    <source>
        <dbReference type="SAM" id="MobiDB-lite"/>
    </source>
</evidence>
<dbReference type="EMBL" id="CABVHO010000157">
    <property type="protein sequence ID" value="VVN69855.1"/>
    <property type="molecule type" value="Genomic_DNA"/>
</dbReference>
<gene>
    <name evidence="2" type="ORF">PS685_04965</name>
</gene>
<organism evidence="2 3">
    <name type="scientific">Pseudomonas fluorescens</name>
    <dbReference type="NCBI Taxonomy" id="294"/>
    <lineage>
        <taxon>Bacteria</taxon>
        <taxon>Pseudomonadati</taxon>
        <taxon>Pseudomonadota</taxon>
        <taxon>Gammaproteobacteria</taxon>
        <taxon>Pseudomonadales</taxon>
        <taxon>Pseudomonadaceae</taxon>
        <taxon>Pseudomonas</taxon>
    </lineage>
</organism>
<protein>
    <submittedName>
        <fullName evidence="2">Uncharacterized protein</fullName>
    </submittedName>
</protein>
<dbReference type="Proteomes" id="UP000326437">
    <property type="component" value="Unassembled WGS sequence"/>
</dbReference>
<sequence>MQFEVGLALFQGRDVGHERCDANAPGDQDVQAGGRVQGKQIGRRRDLQPVADPDLAMQVVRAAAGDVLQAYGNAVVLAVRRVAGQ</sequence>
<reference evidence="2 3" key="1">
    <citation type="submission" date="2019-09" db="EMBL/GenBank/DDBJ databases">
        <authorList>
            <person name="Chandra G."/>
            <person name="Truman W A."/>
        </authorList>
    </citation>
    <scope>NUCLEOTIDE SEQUENCE [LARGE SCALE GENOMIC DNA]</scope>
    <source>
        <strain evidence="2">PS685</strain>
    </source>
</reference>
<feature type="region of interest" description="Disordered" evidence="1">
    <location>
        <begin position="22"/>
        <end position="41"/>
    </location>
</feature>
<proteinExistence type="predicted"/>
<evidence type="ECO:0000313" key="2">
    <source>
        <dbReference type="EMBL" id="VVN69855.1"/>
    </source>
</evidence>
<name>A0A5E6ZVF9_PSEFL</name>
<dbReference type="AlphaFoldDB" id="A0A5E6ZVF9"/>
<accession>A0A5E6ZVF9</accession>
<evidence type="ECO:0000313" key="3">
    <source>
        <dbReference type="Proteomes" id="UP000326437"/>
    </source>
</evidence>